<dbReference type="NCBIfam" id="TIGR00786">
    <property type="entry name" value="dctM"/>
    <property type="match status" value="1"/>
</dbReference>
<keyword evidence="3" id="KW-0997">Cell inner membrane</keyword>
<dbReference type="Proteomes" id="UP001139179">
    <property type="component" value="Unassembled WGS sequence"/>
</dbReference>
<feature type="transmembrane region" description="Helical" evidence="7">
    <location>
        <begin position="167"/>
        <end position="192"/>
    </location>
</feature>
<evidence type="ECO:0000256" key="6">
    <source>
        <dbReference type="ARBA" id="ARBA00023136"/>
    </source>
</evidence>
<keyword evidence="6 7" id="KW-0472">Membrane</keyword>
<feature type="transmembrane region" description="Helical" evidence="7">
    <location>
        <begin position="242"/>
        <end position="260"/>
    </location>
</feature>
<evidence type="ECO:0000313" key="9">
    <source>
        <dbReference type="EMBL" id="MCM3715914.1"/>
    </source>
</evidence>
<feature type="transmembrane region" description="Helical" evidence="7">
    <location>
        <begin position="54"/>
        <end position="73"/>
    </location>
</feature>
<dbReference type="GO" id="GO:0022857">
    <property type="term" value="F:transmembrane transporter activity"/>
    <property type="evidence" value="ECO:0007669"/>
    <property type="project" value="TreeGrafter"/>
</dbReference>
<feature type="transmembrane region" description="Helical" evidence="7">
    <location>
        <begin position="93"/>
        <end position="123"/>
    </location>
</feature>
<evidence type="ECO:0000256" key="5">
    <source>
        <dbReference type="ARBA" id="ARBA00022989"/>
    </source>
</evidence>
<reference evidence="9" key="1">
    <citation type="submission" date="2022-05" db="EMBL/GenBank/DDBJ databases">
        <title>Comparative Genomics of Spacecraft Associated Microbes.</title>
        <authorList>
            <person name="Tran M.T."/>
            <person name="Wright A."/>
            <person name="Seuylemezian A."/>
            <person name="Eisen J."/>
            <person name="Coil D."/>
        </authorList>
    </citation>
    <scope>NUCLEOTIDE SEQUENCE</scope>
    <source>
        <strain evidence="9">214.1.1</strain>
    </source>
</reference>
<accession>A0A9X2DRW7</accession>
<dbReference type="GO" id="GO:0005886">
    <property type="term" value="C:plasma membrane"/>
    <property type="evidence" value="ECO:0007669"/>
    <property type="project" value="UniProtKB-SubCell"/>
</dbReference>
<evidence type="ECO:0000313" key="10">
    <source>
        <dbReference type="Proteomes" id="UP001139179"/>
    </source>
</evidence>
<dbReference type="RefSeq" id="WP_251224607.1">
    <property type="nucleotide sequence ID" value="NZ_JAMBOL010000024.1"/>
</dbReference>
<feature type="transmembrane region" description="Helical" evidence="7">
    <location>
        <begin position="397"/>
        <end position="421"/>
    </location>
</feature>
<evidence type="ECO:0000259" key="8">
    <source>
        <dbReference type="Pfam" id="PF06808"/>
    </source>
</evidence>
<feature type="transmembrane region" description="Helical" evidence="7">
    <location>
        <begin position="370"/>
        <end position="390"/>
    </location>
</feature>
<dbReference type="PANTHER" id="PTHR33362:SF2">
    <property type="entry name" value="TRAP TRANSPORTER LARGE PERMEASE PROTEIN"/>
    <property type="match status" value="1"/>
</dbReference>
<comment type="subcellular location">
    <subcellularLocation>
        <location evidence="1">Cell inner membrane</location>
        <topology evidence="1">Multi-pass membrane protein</topology>
    </subcellularLocation>
</comment>
<dbReference type="EMBL" id="JAMBOL010000024">
    <property type="protein sequence ID" value="MCM3715914.1"/>
    <property type="molecule type" value="Genomic_DNA"/>
</dbReference>
<dbReference type="PIRSF" id="PIRSF006066">
    <property type="entry name" value="HI0050"/>
    <property type="match status" value="1"/>
</dbReference>
<feature type="domain" description="TRAP C4-dicarboxylate transport system permease DctM subunit" evidence="8">
    <location>
        <begin position="8"/>
        <end position="417"/>
    </location>
</feature>
<evidence type="ECO:0000256" key="7">
    <source>
        <dbReference type="SAM" id="Phobius"/>
    </source>
</evidence>
<evidence type="ECO:0000256" key="3">
    <source>
        <dbReference type="ARBA" id="ARBA00022519"/>
    </source>
</evidence>
<evidence type="ECO:0000256" key="1">
    <source>
        <dbReference type="ARBA" id="ARBA00004429"/>
    </source>
</evidence>
<keyword evidence="10" id="KW-1185">Reference proteome</keyword>
<dbReference type="InterPro" id="IPR004681">
    <property type="entry name" value="TRAP_DctM"/>
</dbReference>
<protein>
    <submittedName>
        <fullName evidence="9">TRAP transporter large permease</fullName>
    </submittedName>
</protein>
<dbReference type="PANTHER" id="PTHR33362">
    <property type="entry name" value="SIALIC ACID TRAP TRANSPORTER PERMEASE PROTEIN SIAT-RELATED"/>
    <property type="match status" value="1"/>
</dbReference>
<keyword evidence="2" id="KW-1003">Cell membrane</keyword>
<feature type="transmembrane region" description="Helical" evidence="7">
    <location>
        <begin position="135"/>
        <end position="161"/>
    </location>
</feature>
<organism evidence="9 10">
    <name type="scientific">Halalkalibacter oceani</name>
    <dbReference type="NCBI Taxonomy" id="1653776"/>
    <lineage>
        <taxon>Bacteria</taxon>
        <taxon>Bacillati</taxon>
        <taxon>Bacillota</taxon>
        <taxon>Bacilli</taxon>
        <taxon>Bacillales</taxon>
        <taxon>Bacillaceae</taxon>
        <taxon>Halalkalibacter</taxon>
    </lineage>
</organism>
<evidence type="ECO:0000256" key="2">
    <source>
        <dbReference type="ARBA" id="ARBA00022475"/>
    </source>
</evidence>
<name>A0A9X2DRW7_9BACI</name>
<feature type="transmembrane region" description="Helical" evidence="7">
    <location>
        <begin position="314"/>
        <end position="331"/>
    </location>
</feature>
<comment type="caution">
    <text evidence="9">The sequence shown here is derived from an EMBL/GenBank/DDBJ whole genome shotgun (WGS) entry which is preliminary data.</text>
</comment>
<keyword evidence="5 7" id="KW-1133">Transmembrane helix</keyword>
<dbReference type="InterPro" id="IPR010656">
    <property type="entry name" value="DctM"/>
</dbReference>
<feature type="transmembrane region" description="Helical" evidence="7">
    <location>
        <begin position="272"/>
        <end position="294"/>
    </location>
</feature>
<evidence type="ECO:0000256" key="4">
    <source>
        <dbReference type="ARBA" id="ARBA00022692"/>
    </source>
</evidence>
<proteinExistence type="predicted"/>
<gene>
    <name evidence="9" type="ORF">M3202_17810</name>
</gene>
<feature type="transmembrane region" description="Helical" evidence="7">
    <location>
        <begin position="213"/>
        <end position="236"/>
    </location>
</feature>
<keyword evidence="4 7" id="KW-0812">Transmembrane</keyword>
<dbReference type="Pfam" id="PF06808">
    <property type="entry name" value="DctM"/>
    <property type="match status" value="1"/>
</dbReference>
<feature type="transmembrane region" description="Helical" evidence="7">
    <location>
        <begin position="6"/>
        <end position="34"/>
    </location>
</feature>
<sequence length="428" mass="45713">MGIEWLLIFLGICLIINMPVAFALTASVTLYLALNPKYPLILVAQQMFTGIDKFVFLAIPFFILSGVIMQKGGISDRLIKLSSLLLDRLLGGFAMSTALASMFFASLSGSGPATTAAIGGAMLPTLEKKGYGKEWSVAYIAAAGTMGPMIPPSITLVIFGAMASTSISALFIAGILPGMLIGVALMVMAYFRAKKVGIEPDKRKVTSGELFKAFKNAIWALLMPVIIIGGILGGIFTPTEAAVVSVVYALVVSLLIYRTISLRHLPEIFKQTVSTSAVIMILTANAAAFAWVLGAEQAPQQILQFLYSITENKFLLLLIINLFLLLIGCFMDTTSALIITVPTLLTVASALDISGLHLGLIVATNLSLGMATPPLGFTLFTACSIGNVSITRTIRPILPMIGVMCIVLLLVTYFPGLFLWLPELFVNM</sequence>
<dbReference type="AlphaFoldDB" id="A0A9X2DRW7"/>